<accession>A0A4Q1BB17</accession>
<evidence type="ECO:0000313" key="2">
    <source>
        <dbReference type="Proteomes" id="UP000289152"/>
    </source>
</evidence>
<organism evidence="1 2">
    <name type="scientific">Tremella mesenterica</name>
    <name type="common">Jelly fungus</name>
    <dbReference type="NCBI Taxonomy" id="5217"/>
    <lineage>
        <taxon>Eukaryota</taxon>
        <taxon>Fungi</taxon>
        <taxon>Dikarya</taxon>
        <taxon>Basidiomycota</taxon>
        <taxon>Agaricomycotina</taxon>
        <taxon>Tremellomycetes</taxon>
        <taxon>Tremellales</taxon>
        <taxon>Tremellaceae</taxon>
        <taxon>Tremella</taxon>
    </lineage>
</organism>
<name>A0A4Q1BB17_TREME</name>
<dbReference type="Proteomes" id="UP000289152">
    <property type="component" value="Unassembled WGS sequence"/>
</dbReference>
<dbReference type="EMBL" id="SDIL01000113">
    <property type="protein sequence ID" value="RXK35989.1"/>
    <property type="molecule type" value="Genomic_DNA"/>
</dbReference>
<protein>
    <submittedName>
        <fullName evidence="1">Uncharacterized protein</fullName>
    </submittedName>
</protein>
<reference evidence="1 2" key="1">
    <citation type="submission" date="2016-06" db="EMBL/GenBank/DDBJ databases">
        <title>Evolution of pathogenesis and genome organization in the Tremellales.</title>
        <authorList>
            <person name="Cuomo C."/>
            <person name="Litvintseva A."/>
            <person name="Heitman J."/>
            <person name="Chen Y."/>
            <person name="Sun S."/>
            <person name="Springer D."/>
            <person name="Dromer F."/>
            <person name="Young S."/>
            <person name="Zeng Q."/>
            <person name="Chapman S."/>
            <person name="Gujja S."/>
            <person name="Saif S."/>
            <person name="Birren B."/>
        </authorList>
    </citation>
    <scope>NUCLEOTIDE SEQUENCE [LARGE SCALE GENOMIC DNA]</scope>
    <source>
        <strain evidence="1 2">ATCC 28783</strain>
    </source>
</reference>
<dbReference type="InParanoid" id="A0A4Q1BB17"/>
<keyword evidence="2" id="KW-1185">Reference proteome</keyword>
<dbReference type="AlphaFoldDB" id="A0A4Q1BB17"/>
<evidence type="ECO:0000313" key="1">
    <source>
        <dbReference type="EMBL" id="RXK35989.1"/>
    </source>
</evidence>
<sequence length="320" mass="36787">MTHPTNHFFTPSLSIDQHLSRIEFDPRLSYDQDREPSEAQRRITKTGLLIVQRTWPRLEDLPTLHVVNDPTMITRLEDVIRRDSNPAPFLCERLECHLNSIRDKMVGRKLTSENRLTTLSLQVARATDVLRHERSAFPRRPLIGSFELSDTQNALDFHDIRLLKEFLPPKAQPQGSGKPDVVLVDANGRIILAVEDKFRLGFKEFSKFLGWFAEGRLTVQLTAVKAPFFRSMATQDWCHRICQIWEELVVCKCPFVILSDHECSLVFYIRDLPESRVLAVSNLIRHEPEVIGHMTLAKTYLGVSILAQDALESGWKQIPV</sequence>
<comment type="caution">
    <text evidence="1">The sequence shown here is derived from an EMBL/GenBank/DDBJ whole genome shotgun (WGS) entry which is preliminary data.</text>
</comment>
<proteinExistence type="predicted"/>
<gene>
    <name evidence="1" type="ORF">M231_06758</name>
</gene>